<dbReference type="PANTHER" id="PTHR22888">
    <property type="entry name" value="CYTOCHROME C OXIDASE, SUBUNIT II"/>
    <property type="match status" value="1"/>
</dbReference>
<evidence type="ECO:0000259" key="9">
    <source>
        <dbReference type="PROSITE" id="PS50857"/>
    </source>
</evidence>
<dbReference type="InterPro" id="IPR008972">
    <property type="entry name" value="Cupredoxin"/>
</dbReference>
<keyword evidence="4" id="KW-0479">Metal-binding</keyword>
<comment type="caution">
    <text evidence="10">The sequence shown here is derived from an EMBL/GenBank/DDBJ whole genome shotgun (WGS) entry which is preliminary data.</text>
</comment>
<dbReference type="EMBL" id="DUJO01000028">
    <property type="protein sequence ID" value="HII74141.1"/>
    <property type="molecule type" value="Genomic_DNA"/>
</dbReference>
<keyword evidence="5" id="KW-0249">Electron transport</keyword>
<dbReference type="GO" id="GO:0004129">
    <property type="term" value="F:cytochrome-c oxidase activity"/>
    <property type="evidence" value="ECO:0007669"/>
    <property type="project" value="InterPro"/>
</dbReference>
<feature type="transmembrane region" description="Helical" evidence="8">
    <location>
        <begin position="6"/>
        <end position="26"/>
    </location>
</feature>
<dbReference type="PROSITE" id="PS00078">
    <property type="entry name" value="COX2"/>
    <property type="match status" value="1"/>
</dbReference>
<dbReference type="InterPro" id="IPR002429">
    <property type="entry name" value="CcO_II-like_C"/>
</dbReference>
<dbReference type="PROSITE" id="PS50857">
    <property type="entry name" value="COX2_CUA"/>
    <property type="match status" value="1"/>
</dbReference>
<feature type="domain" description="Cytochrome oxidase subunit II copper A binding" evidence="9">
    <location>
        <begin position="42"/>
        <end position="147"/>
    </location>
</feature>
<keyword evidence="8" id="KW-1133">Transmembrane helix</keyword>
<evidence type="ECO:0000256" key="7">
    <source>
        <dbReference type="ARBA" id="ARBA00023136"/>
    </source>
</evidence>
<proteinExistence type="inferred from homology"/>
<dbReference type="InterPro" id="IPR001505">
    <property type="entry name" value="Copper_CuA"/>
</dbReference>
<evidence type="ECO:0000256" key="3">
    <source>
        <dbReference type="ARBA" id="ARBA00022448"/>
    </source>
</evidence>
<evidence type="ECO:0000256" key="6">
    <source>
        <dbReference type="ARBA" id="ARBA00023008"/>
    </source>
</evidence>
<evidence type="ECO:0000256" key="5">
    <source>
        <dbReference type="ARBA" id="ARBA00022982"/>
    </source>
</evidence>
<dbReference type="SUPFAM" id="SSF49503">
    <property type="entry name" value="Cupredoxins"/>
    <property type="match status" value="1"/>
</dbReference>
<dbReference type="PANTHER" id="PTHR22888:SF9">
    <property type="entry name" value="CYTOCHROME C OXIDASE SUBUNIT 2"/>
    <property type="match status" value="1"/>
</dbReference>
<dbReference type="Gene3D" id="2.60.40.420">
    <property type="entry name" value="Cupredoxins - blue copper proteins"/>
    <property type="match status" value="1"/>
</dbReference>
<dbReference type="GO" id="GO:0005507">
    <property type="term" value="F:copper ion binding"/>
    <property type="evidence" value="ECO:0007669"/>
    <property type="project" value="InterPro"/>
</dbReference>
<dbReference type="RefSeq" id="WP_010978044.1">
    <property type="nucleotide sequence ID" value="NZ_BAABQO010000020.1"/>
</dbReference>
<dbReference type="InterPro" id="IPR045187">
    <property type="entry name" value="CcO_II"/>
</dbReference>
<keyword evidence="8" id="KW-0812">Transmembrane</keyword>
<dbReference type="Pfam" id="PF00116">
    <property type="entry name" value="COX2"/>
    <property type="match status" value="1"/>
</dbReference>
<sequence>MARLSIEVITMIGAALILAVLGGIAFHDLIMIDTGGYFPHNEKPEVIRVIARQYVWEFIYPNGTISYDKVVIQAGKPYIFNLTSADVIHAMYIVQLGYKLEAIPGYYYPLYIIVDKPGVYNIYCAEFCGPGHYTMIGELIVVNSTAG</sequence>
<evidence type="ECO:0000256" key="2">
    <source>
        <dbReference type="ARBA" id="ARBA00007866"/>
    </source>
</evidence>
<organism evidence="10 11">
    <name type="scientific">Sulfurisphaera tokodaii</name>
    <dbReference type="NCBI Taxonomy" id="111955"/>
    <lineage>
        <taxon>Archaea</taxon>
        <taxon>Thermoproteota</taxon>
        <taxon>Thermoprotei</taxon>
        <taxon>Sulfolobales</taxon>
        <taxon>Sulfolobaceae</taxon>
        <taxon>Sulfurisphaera</taxon>
    </lineage>
</organism>
<reference evidence="10" key="1">
    <citation type="journal article" date="2020" name="bioRxiv">
        <title>A rank-normalized archaeal taxonomy based on genome phylogeny resolves widespread incomplete and uneven classifications.</title>
        <authorList>
            <person name="Rinke C."/>
            <person name="Chuvochina M."/>
            <person name="Mussig A.J."/>
            <person name="Chaumeil P.-A."/>
            <person name="Waite D.W."/>
            <person name="Whitman W.B."/>
            <person name="Parks D.H."/>
            <person name="Hugenholtz P."/>
        </authorList>
    </citation>
    <scope>NUCLEOTIDE SEQUENCE</scope>
    <source>
        <strain evidence="10">UBA8838</strain>
    </source>
</reference>
<comment type="similarity">
    <text evidence="2">Belongs to the cytochrome c oxidase subunit 2 family.</text>
</comment>
<comment type="subcellular location">
    <subcellularLocation>
        <location evidence="1">Membrane</location>
    </subcellularLocation>
</comment>
<dbReference type="Proteomes" id="UP000646844">
    <property type="component" value="Unassembled WGS sequence"/>
</dbReference>
<keyword evidence="3" id="KW-0813">Transport</keyword>
<keyword evidence="7 8" id="KW-0472">Membrane</keyword>
<dbReference type="GeneID" id="1457986"/>
<keyword evidence="6" id="KW-0186">Copper</keyword>
<evidence type="ECO:0000256" key="1">
    <source>
        <dbReference type="ARBA" id="ARBA00004370"/>
    </source>
</evidence>
<dbReference type="OMA" id="CGPGHYT"/>
<dbReference type="GO" id="GO:0016020">
    <property type="term" value="C:membrane"/>
    <property type="evidence" value="ECO:0007669"/>
    <property type="project" value="UniProtKB-SubCell"/>
</dbReference>
<dbReference type="CDD" id="cd13842">
    <property type="entry name" value="CuRO_HCO_II_like"/>
    <property type="match status" value="1"/>
</dbReference>
<dbReference type="AlphaFoldDB" id="A0A832TGK2"/>
<evidence type="ECO:0000256" key="8">
    <source>
        <dbReference type="SAM" id="Phobius"/>
    </source>
</evidence>
<name>A0A832TGK2_9CREN</name>
<dbReference type="GO" id="GO:0042773">
    <property type="term" value="P:ATP synthesis coupled electron transport"/>
    <property type="evidence" value="ECO:0007669"/>
    <property type="project" value="TreeGrafter"/>
</dbReference>
<evidence type="ECO:0000256" key="4">
    <source>
        <dbReference type="ARBA" id="ARBA00022723"/>
    </source>
</evidence>
<evidence type="ECO:0000313" key="10">
    <source>
        <dbReference type="EMBL" id="HII74141.1"/>
    </source>
</evidence>
<protein>
    <submittedName>
        <fullName evidence="10">Cytochrome c oxidase subunit II</fullName>
    </submittedName>
</protein>
<gene>
    <name evidence="10" type="ORF">HA332_07135</name>
</gene>
<accession>A0A832TGK2</accession>
<evidence type="ECO:0000313" key="11">
    <source>
        <dbReference type="Proteomes" id="UP000646844"/>
    </source>
</evidence>